<evidence type="ECO:0000313" key="14">
    <source>
        <dbReference type="EMBL" id="VDK73085.1"/>
    </source>
</evidence>
<keyword evidence="4" id="KW-0812">Transmembrane</keyword>
<dbReference type="PANTHER" id="PTHR10082:SF60">
    <property type="entry name" value="INTEGRIN BETA-PS"/>
    <property type="match status" value="1"/>
</dbReference>
<dbReference type="InterPro" id="IPR013111">
    <property type="entry name" value="EGF_extracell"/>
</dbReference>
<keyword evidence="5" id="KW-0732">Signal</keyword>
<feature type="compositionally biased region" description="Acidic residues" evidence="12">
    <location>
        <begin position="327"/>
        <end position="336"/>
    </location>
</feature>
<evidence type="ECO:0000256" key="10">
    <source>
        <dbReference type="ARBA" id="ARBA00023157"/>
    </source>
</evidence>
<dbReference type="FunFam" id="2.10.25.10:FF:000036">
    <property type="entry name" value="Integrin beta"/>
    <property type="match status" value="1"/>
</dbReference>
<keyword evidence="6" id="KW-0677">Repeat</keyword>
<feature type="domain" description="Epidermal growth factor-like" evidence="13">
    <location>
        <begin position="253"/>
        <end position="278"/>
    </location>
</feature>
<dbReference type="Gene3D" id="2.170.300.10">
    <property type="entry name" value="Tie2 ligand-binding domain superfamily"/>
    <property type="match status" value="1"/>
</dbReference>
<dbReference type="InterPro" id="IPR057243">
    <property type="entry name" value="Integrin_I-EGF_CS"/>
</dbReference>
<evidence type="ECO:0000256" key="4">
    <source>
        <dbReference type="ARBA" id="ARBA00022692"/>
    </source>
</evidence>
<evidence type="ECO:0000259" key="13">
    <source>
        <dbReference type="Pfam" id="PF07974"/>
    </source>
</evidence>
<feature type="domain" description="Epidermal growth factor-like" evidence="13">
    <location>
        <begin position="201"/>
        <end position="226"/>
    </location>
</feature>
<dbReference type="Pfam" id="PF07974">
    <property type="entry name" value="EGF_2"/>
    <property type="match status" value="2"/>
</dbReference>
<evidence type="ECO:0000256" key="8">
    <source>
        <dbReference type="ARBA" id="ARBA00023037"/>
    </source>
</evidence>
<keyword evidence="7" id="KW-1133">Transmembrane helix</keyword>
<dbReference type="AlphaFoldDB" id="A0A3P6SYP7"/>
<dbReference type="GO" id="GO:0033627">
    <property type="term" value="P:cell adhesion mediated by integrin"/>
    <property type="evidence" value="ECO:0007669"/>
    <property type="project" value="TreeGrafter"/>
</dbReference>
<dbReference type="PROSITE" id="PS00243">
    <property type="entry name" value="I_EGF_1"/>
    <property type="match status" value="2"/>
</dbReference>
<dbReference type="STRING" id="42156.A0A3P6SYP7"/>
<protein>
    <recommendedName>
        <fullName evidence="13">Epidermal growth factor-like domain-containing protein</fullName>
    </recommendedName>
</protein>
<keyword evidence="9" id="KW-0472">Membrane</keyword>
<dbReference type="EMBL" id="UYRX01000083">
    <property type="protein sequence ID" value="VDK73085.1"/>
    <property type="molecule type" value="Genomic_DNA"/>
</dbReference>
<keyword evidence="3" id="KW-0245">EGF-like domain</keyword>
<dbReference type="InterPro" id="IPR032695">
    <property type="entry name" value="Integrin_dom_sf"/>
</dbReference>
<dbReference type="InterPro" id="IPR015812">
    <property type="entry name" value="Integrin_bsu"/>
</dbReference>
<dbReference type="GO" id="GO:0098609">
    <property type="term" value="P:cell-cell adhesion"/>
    <property type="evidence" value="ECO:0007669"/>
    <property type="project" value="TreeGrafter"/>
</dbReference>
<accession>A0A3P6SYP7</accession>
<dbReference type="SUPFAM" id="SSF57196">
    <property type="entry name" value="EGF/Laminin"/>
    <property type="match status" value="2"/>
</dbReference>
<evidence type="ECO:0000256" key="12">
    <source>
        <dbReference type="SAM" id="MobiDB-lite"/>
    </source>
</evidence>
<evidence type="ECO:0000256" key="11">
    <source>
        <dbReference type="ARBA" id="ARBA00023180"/>
    </source>
</evidence>
<evidence type="ECO:0000256" key="2">
    <source>
        <dbReference type="ARBA" id="ARBA00007449"/>
    </source>
</evidence>
<keyword evidence="15" id="KW-1185">Reference proteome</keyword>
<organism evidence="14 15">
    <name type="scientific">Litomosoides sigmodontis</name>
    <name type="common">Filarial nematode worm</name>
    <dbReference type="NCBI Taxonomy" id="42156"/>
    <lineage>
        <taxon>Eukaryota</taxon>
        <taxon>Metazoa</taxon>
        <taxon>Ecdysozoa</taxon>
        <taxon>Nematoda</taxon>
        <taxon>Chromadorea</taxon>
        <taxon>Rhabditida</taxon>
        <taxon>Spirurina</taxon>
        <taxon>Spiruromorpha</taxon>
        <taxon>Filarioidea</taxon>
        <taxon>Onchocercidae</taxon>
        <taxon>Litomosoides</taxon>
    </lineage>
</organism>
<evidence type="ECO:0000313" key="15">
    <source>
        <dbReference type="Proteomes" id="UP000277928"/>
    </source>
</evidence>
<keyword evidence="8" id="KW-0401">Integrin</keyword>
<keyword evidence="10" id="KW-1015">Disulfide bond</keyword>
<dbReference type="GO" id="GO:0016477">
    <property type="term" value="P:cell migration"/>
    <property type="evidence" value="ECO:0007669"/>
    <property type="project" value="TreeGrafter"/>
</dbReference>
<dbReference type="GO" id="GO:0005178">
    <property type="term" value="F:integrin binding"/>
    <property type="evidence" value="ECO:0007669"/>
    <property type="project" value="TreeGrafter"/>
</dbReference>
<dbReference type="SUPFAM" id="SSF69179">
    <property type="entry name" value="Integrin domains"/>
    <property type="match status" value="1"/>
</dbReference>
<dbReference type="OrthoDB" id="410592at2759"/>
<dbReference type="GO" id="GO:0007160">
    <property type="term" value="P:cell-matrix adhesion"/>
    <property type="evidence" value="ECO:0007669"/>
    <property type="project" value="TreeGrafter"/>
</dbReference>
<name>A0A3P6SYP7_LITSI</name>
<dbReference type="GO" id="GO:0005925">
    <property type="term" value="C:focal adhesion"/>
    <property type="evidence" value="ECO:0007669"/>
    <property type="project" value="TreeGrafter"/>
</dbReference>
<keyword evidence="11" id="KW-0325">Glycoprotein</keyword>
<dbReference type="GO" id="GO:0008305">
    <property type="term" value="C:integrin complex"/>
    <property type="evidence" value="ECO:0007669"/>
    <property type="project" value="TreeGrafter"/>
</dbReference>
<comment type="subcellular location">
    <subcellularLocation>
        <location evidence="1">Membrane</location>
        <topology evidence="1">Single-pass type I membrane protein</topology>
    </subcellularLocation>
</comment>
<evidence type="ECO:0000256" key="9">
    <source>
        <dbReference type="ARBA" id="ARBA00023136"/>
    </source>
</evidence>
<feature type="region of interest" description="Disordered" evidence="12">
    <location>
        <begin position="289"/>
        <end position="386"/>
    </location>
</feature>
<dbReference type="Proteomes" id="UP000277928">
    <property type="component" value="Unassembled WGS sequence"/>
</dbReference>
<proteinExistence type="inferred from homology"/>
<feature type="non-terminal residue" evidence="14">
    <location>
        <position position="386"/>
    </location>
</feature>
<evidence type="ECO:0000256" key="1">
    <source>
        <dbReference type="ARBA" id="ARBA00004479"/>
    </source>
</evidence>
<reference evidence="14 15" key="1">
    <citation type="submission" date="2018-08" db="EMBL/GenBank/DDBJ databases">
        <authorList>
            <person name="Laetsch R D."/>
            <person name="Stevens L."/>
            <person name="Kumar S."/>
            <person name="Blaxter L. M."/>
        </authorList>
    </citation>
    <scope>NUCLEOTIDE SEQUENCE [LARGE SCALE GENOMIC DNA]</scope>
</reference>
<evidence type="ECO:0000256" key="3">
    <source>
        <dbReference type="ARBA" id="ARBA00022536"/>
    </source>
</evidence>
<comment type="similarity">
    <text evidence="2">Belongs to the integrin beta chain family.</text>
</comment>
<evidence type="ECO:0000256" key="6">
    <source>
        <dbReference type="ARBA" id="ARBA00022737"/>
    </source>
</evidence>
<dbReference type="Gene3D" id="2.10.25.10">
    <property type="entry name" value="Laminin"/>
    <property type="match status" value="1"/>
</dbReference>
<gene>
    <name evidence="14" type="ORF">NLS_LOCUS1988</name>
</gene>
<evidence type="ECO:0000256" key="5">
    <source>
        <dbReference type="ARBA" id="ARBA00022729"/>
    </source>
</evidence>
<evidence type="ECO:0000256" key="7">
    <source>
        <dbReference type="ARBA" id="ARBA00022989"/>
    </source>
</evidence>
<dbReference type="OMA" id="YCECENM"/>
<dbReference type="GO" id="GO:0009986">
    <property type="term" value="C:cell surface"/>
    <property type="evidence" value="ECO:0007669"/>
    <property type="project" value="TreeGrafter"/>
</dbReference>
<dbReference type="GO" id="GO:0007229">
    <property type="term" value="P:integrin-mediated signaling pathway"/>
    <property type="evidence" value="ECO:0007669"/>
    <property type="project" value="UniProtKB-KW"/>
</dbReference>
<dbReference type="PANTHER" id="PTHR10082">
    <property type="entry name" value="INTEGRIN BETA SUBUNIT"/>
    <property type="match status" value="1"/>
</dbReference>
<feature type="compositionally biased region" description="Basic and acidic residues" evidence="12">
    <location>
        <begin position="337"/>
        <end position="347"/>
    </location>
</feature>
<sequence>MARPKALSQIKQTVPTISYSCRKSFELLSTELYRWEMGDILEVPFKYLHRPQQSNQRDFVIQTSEFRSLGVGIDFSIHCAGKRIQGRQCPNVAIGEQIDFFAKVSLNECKSGGDIAISIGAYGYQTVSAMYITPSCGCECEKMQNQERKSPLCYGAGDLICGVCECHLGKGGSHCECDLKEHGVRGEFCECENMSCPVFQGRMCTGQGECRCGKCHCEEGYAGDDCSCALDTSPCREGGVGVAFSGISVPLFQKICNGQGTCECGKCVCHEGFTGLTCGVVAENEVSEDEMSDFGGIDQLSKDGEGKVGYDQSRGGNLDEITNNEVKDDEYGEPSDQELREAGDMRGGEILPPEDDSDTGGISADLATNGKSEADSEAMIAQEGQT</sequence>
<dbReference type="Gene3D" id="2.60.40.1510">
    <property type="entry name" value="ntegrin, alpha v. Chain A, domain 3"/>
    <property type="match status" value="1"/>
</dbReference>